<evidence type="ECO:0000256" key="12">
    <source>
        <dbReference type="ARBA" id="ARBA00049396"/>
    </source>
</evidence>
<evidence type="ECO:0000256" key="11">
    <source>
        <dbReference type="ARBA" id="ARBA00049080"/>
    </source>
</evidence>
<feature type="binding site" evidence="13">
    <location>
        <begin position="174"/>
        <end position="175"/>
    </location>
    <ligand>
        <name>(S)-2,3,4,5-tetrahydrodipicolinate</name>
        <dbReference type="ChEBI" id="CHEBI:16845"/>
    </ligand>
</feature>
<dbReference type="HOGENOM" id="CLU_047479_2_1_7"/>
<evidence type="ECO:0000259" key="15">
    <source>
        <dbReference type="Pfam" id="PF05173"/>
    </source>
</evidence>
<dbReference type="FunFam" id="3.30.360.10:FF:000009">
    <property type="entry name" value="4-hydroxy-tetrahydrodipicolinate reductase"/>
    <property type="match status" value="1"/>
</dbReference>
<dbReference type="CDD" id="cd02274">
    <property type="entry name" value="DHDPR_N"/>
    <property type="match status" value="1"/>
</dbReference>
<keyword evidence="4 13" id="KW-0521">NADP</keyword>
<dbReference type="GO" id="GO:0019877">
    <property type="term" value="P:diaminopimelate biosynthetic process"/>
    <property type="evidence" value="ECO:0007669"/>
    <property type="project" value="UniProtKB-UniRule"/>
</dbReference>
<dbReference type="GO" id="GO:0051287">
    <property type="term" value="F:NAD binding"/>
    <property type="evidence" value="ECO:0007669"/>
    <property type="project" value="UniProtKB-UniRule"/>
</dbReference>
<comment type="caution">
    <text evidence="13">Lacks conserved residue(s) required for the propagation of feature annotation.</text>
</comment>
<comment type="pathway">
    <text evidence="9 13">Amino-acid biosynthesis; L-lysine biosynthesis via DAP pathway; (S)-tetrahydrodipicolinate from L-aspartate: step 4/4.</text>
</comment>
<comment type="subunit">
    <text evidence="13">Homotetramer.</text>
</comment>
<dbReference type="NCBIfam" id="TIGR00036">
    <property type="entry name" value="dapB"/>
    <property type="match status" value="1"/>
</dbReference>
<keyword evidence="2 13" id="KW-0963">Cytoplasm</keyword>
<dbReference type="InterPro" id="IPR000846">
    <property type="entry name" value="DapB_N"/>
</dbReference>
<reference evidence="16 17" key="1">
    <citation type="journal article" date="2007" name="Nat. Biotechnol.">
        <title>Complete genome sequence of the myxobacterium Sorangium cellulosum.</title>
        <authorList>
            <person name="Schneiker S."/>
            <person name="Perlova O."/>
            <person name="Kaiser O."/>
            <person name="Gerth K."/>
            <person name="Alici A."/>
            <person name="Altmeyer M.O."/>
            <person name="Bartels D."/>
            <person name="Bekel T."/>
            <person name="Beyer S."/>
            <person name="Bode E."/>
            <person name="Bode H.B."/>
            <person name="Bolten C.J."/>
            <person name="Choudhuri J.V."/>
            <person name="Doss S."/>
            <person name="Elnakady Y.A."/>
            <person name="Frank B."/>
            <person name="Gaigalat L."/>
            <person name="Goesmann A."/>
            <person name="Groeger C."/>
            <person name="Gross F."/>
            <person name="Jelsbak L."/>
            <person name="Jelsbak L."/>
            <person name="Kalinowski J."/>
            <person name="Kegler C."/>
            <person name="Knauber T."/>
            <person name="Konietzny S."/>
            <person name="Kopp M."/>
            <person name="Krause L."/>
            <person name="Krug D."/>
            <person name="Linke B."/>
            <person name="Mahmud T."/>
            <person name="Martinez-Arias R."/>
            <person name="McHardy A.C."/>
            <person name="Merai M."/>
            <person name="Meyer F."/>
            <person name="Mormann S."/>
            <person name="Munoz-Dorado J."/>
            <person name="Perez J."/>
            <person name="Pradella S."/>
            <person name="Rachid S."/>
            <person name="Raddatz G."/>
            <person name="Rosenau F."/>
            <person name="Rueckert C."/>
            <person name="Sasse F."/>
            <person name="Scharfe M."/>
            <person name="Schuster S.C."/>
            <person name="Suen G."/>
            <person name="Treuner-Lange A."/>
            <person name="Velicer G.J."/>
            <person name="Vorholter F.-J."/>
            <person name="Weissman K.J."/>
            <person name="Welch R.D."/>
            <person name="Wenzel S.C."/>
            <person name="Whitworth D.E."/>
            <person name="Wilhelm S."/>
            <person name="Wittmann C."/>
            <person name="Bloecker H."/>
            <person name="Puehler A."/>
            <person name="Mueller R."/>
        </authorList>
    </citation>
    <scope>NUCLEOTIDE SEQUENCE [LARGE SCALE GENOMIC DNA]</scope>
    <source>
        <strain evidence="17">So ce56</strain>
    </source>
</reference>
<dbReference type="PROSITE" id="PS01298">
    <property type="entry name" value="DAPB"/>
    <property type="match status" value="1"/>
</dbReference>
<feature type="domain" description="Dihydrodipicolinate reductase C-terminal" evidence="15">
    <location>
        <begin position="137"/>
        <end position="273"/>
    </location>
</feature>
<dbReference type="PIRSF" id="PIRSF000161">
    <property type="entry name" value="DHPR"/>
    <property type="match status" value="1"/>
</dbReference>
<evidence type="ECO:0000256" key="3">
    <source>
        <dbReference type="ARBA" id="ARBA00022605"/>
    </source>
</evidence>
<evidence type="ECO:0000256" key="9">
    <source>
        <dbReference type="ARBA" id="ARBA00037922"/>
    </source>
</evidence>
<comment type="subcellular location">
    <subcellularLocation>
        <location evidence="13">Cytoplasm</location>
    </subcellularLocation>
</comment>
<dbReference type="Pfam" id="PF05173">
    <property type="entry name" value="DapB_C"/>
    <property type="match status" value="1"/>
</dbReference>
<dbReference type="GO" id="GO:0008839">
    <property type="term" value="F:4-hydroxy-tetrahydrodipicolinate reductase"/>
    <property type="evidence" value="ECO:0007669"/>
    <property type="project" value="UniProtKB-UniRule"/>
</dbReference>
<evidence type="ECO:0000256" key="2">
    <source>
        <dbReference type="ARBA" id="ARBA00022490"/>
    </source>
</evidence>
<sequence length="275" mass="28686">MGTPQGDDARLLKVAIHGASGKMGQAIVRLAANERAQVVGAIVSRGSSRIGRDVGELAGTGTIGVAMSDDTSAGLLGADVVIDFSRPEALPRLLHLAMRAKVAVVSGTTRLDGTCERLLDETAQHVPVLWSPNTSIGIHVLAEIAASAAQRLGPGYDVEIVEVHHRAKVDAPSGTAVRLADAVRAAREPAGTLDDVHGREGNVGPRKANELGIFAVRGGDVIGDHTVHLLGPGERLELTHRATSRDLFARGALRAAWHLHGKPPGRYTMADVIGG</sequence>
<dbReference type="GO" id="GO:0016726">
    <property type="term" value="F:oxidoreductase activity, acting on CH or CH2 groups, NAD or NADP as acceptor"/>
    <property type="evidence" value="ECO:0007669"/>
    <property type="project" value="UniProtKB-UniRule"/>
</dbReference>
<dbReference type="Pfam" id="PF01113">
    <property type="entry name" value="DapB_N"/>
    <property type="match status" value="1"/>
</dbReference>
<comment type="catalytic activity">
    <reaction evidence="11 13">
        <text>(S)-2,3,4,5-tetrahydrodipicolinate + NADP(+) + H2O = (2S,4S)-4-hydroxy-2,3,4,5-tetrahydrodipicolinate + NADPH + H(+)</text>
        <dbReference type="Rhea" id="RHEA:35331"/>
        <dbReference type="ChEBI" id="CHEBI:15377"/>
        <dbReference type="ChEBI" id="CHEBI:15378"/>
        <dbReference type="ChEBI" id="CHEBI:16845"/>
        <dbReference type="ChEBI" id="CHEBI:57783"/>
        <dbReference type="ChEBI" id="CHEBI:58349"/>
        <dbReference type="ChEBI" id="CHEBI:67139"/>
        <dbReference type="EC" id="1.17.1.8"/>
    </reaction>
</comment>
<evidence type="ECO:0000256" key="10">
    <source>
        <dbReference type="ARBA" id="ARBA00038983"/>
    </source>
</evidence>
<dbReference type="GO" id="GO:0005737">
    <property type="term" value="C:cytoplasm"/>
    <property type="evidence" value="ECO:0007669"/>
    <property type="project" value="UniProtKB-SubCell"/>
</dbReference>
<dbReference type="InterPro" id="IPR022664">
    <property type="entry name" value="DapB_N_CS"/>
</dbReference>
<evidence type="ECO:0000256" key="13">
    <source>
        <dbReference type="HAMAP-Rule" id="MF_00102"/>
    </source>
</evidence>
<dbReference type="KEGG" id="scl:sce8028"/>
<dbReference type="BioCyc" id="SCEL448385:SCE_RS41105-MONOMER"/>
<comment type="catalytic activity">
    <reaction evidence="12 13">
        <text>(S)-2,3,4,5-tetrahydrodipicolinate + NAD(+) + H2O = (2S,4S)-4-hydroxy-2,3,4,5-tetrahydrodipicolinate + NADH + H(+)</text>
        <dbReference type="Rhea" id="RHEA:35323"/>
        <dbReference type="ChEBI" id="CHEBI:15377"/>
        <dbReference type="ChEBI" id="CHEBI:15378"/>
        <dbReference type="ChEBI" id="CHEBI:16845"/>
        <dbReference type="ChEBI" id="CHEBI:57540"/>
        <dbReference type="ChEBI" id="CHEBI:57945"/>
        <dbReference type="ChEBI" id="CHEBI:67139"/>
        <dbReference type="EC" id="1.17.1.8"/>
    </reaction>
</comment>
<evidence type="ECO:0000256" key="8">
    <source>
        <dbReference type="ARBA" id="ARBA00023154"/>
    </source>
</evidence>
<keyword evidence="3 13" id="KW-0028">Amino-acid biosynthesis</keyword>
<evidence type="ECO:0000313" key="16">
    <source>
        <dbReference type="EMBL" id="CAN98198.1"/>
    </source>
</evidence>
<feature type="binding site" evidence="13">
    <location>
        <position position="45"/>
    </location>
    <ligand>
        <name>NADP(+)</name>
        <dbReference type="ChEBI" id="CHEBI:58349"/>
    </ligand>
</feature>
<keyword evidence="6 13" id="KW-0560">Oxidoreductase</keyword>
<organism evidence="16 17">
    <name type="scientific">Sorangium cellulosum (strain So ce56)</name>
    <name type="common">Polyangium cellulosum (strain So ce56)</name>
    <dbReference type="NCBI Taxonomy" id="448385"/>
    <lineage>
        <taxon>Bacteria</taxon>
        <taxon>Pseudomonadati</taxon>
        <taxon>Myxococcota</taxon>
        <taxon>Polyangia</taxon>
        <taxon>Polyangiales</taxon>
        <taxon>Polyangiaceae</taxon>
        <taxon>Sorangium</taxon>
    </lineage>
</organism>
<dbReference type="AlphaFoldDB" id="A9FHA9"/>
<dbReference type="GO" id="GO:0050661">
    <property type="term" value="F:NADP binding"/>
    <property type="evidence" value="ECO:0007669"/>
    <property type="project" value="UniProtKB-UniRule"/>
</dbReference>
<dbReference type="InterPro" id="IPR023940">
    <property type="entry name" value="DHDPR_bac"/>
</dbReference>
<dbReference type="PANTHER" id="PTHR20836:SF0">
    <property type="entry name" value="4-HYDROXY-TETRAHYDRODIPICOLINATE REDUCTASE 1, CHLOROPLASTIC-RELATED"/>
    <property type="match status" value="1"/>
</dbReference>
<dbReference type="EC" id="1.17.1.8" evidence="10 13"/>
<comment type="caution">
    <text evidence="13">Was originally thought to be a dihydrodipicolinate reductase (DHDPR), catalyzing the conversion of dihydrodipicolinate to tetrahydrodipicolinate. However, it was shown in E.coli that the substrate of the enzymatic reaction is not dihydrodipicolinate (DHDP) but in fact (2S,4S)-4-hydroxy-2,3,4,5-tetrahydrodipicolinic acid (HTPA), the product released by the DapA-catalyzed reaction.</text>
</comment>
<keyword evidence="17" id="KW-1185">Reference proteome</keyword>
<feature type="binding site" evidence="13">
    <location>
        <begin position="107"/>
        <end position="109"/>
    </location>
    <ligand>
        <name>NAD(+)</name>
        <dbReference type="ChEBI" id="CHEBI:57540"/>
    </ligand>
</feature>
<name>A9FHA9_SORC5</name>
<protein>
    <recommendedName>
        <fullName evidence="10 13">4-hydroxy-tetrahydrodipicolinate reductase</fullName>
        <shortName evidence="13">HTPA reductase</shortName>
        <ecNumber evidence="10 13">1.17.1.8</ecNumber>
    </recommendedName>
</protein>
<gene>
    <name evidence="13 16" type="primary">dapB</name>
    <name evidence="16" type="ordered locus">sce8028</name>
</gene>
<dbReference type="Gene3D" id="3.30.360.10">
    <property type="entry name" value="Dihydrodipicolinate Reductase, domain 2"/>
    <property type="match status" value="1"/>
</dbReference>
<comment type="function">
    <text evidence="13">Catalyzes the conversion of 4-hydroxy-tetrahydrodipicolinate (HTPA) to tetrahydrodipicolinate.</text>
</comment>
<feature type="binding site" evidence="13">
    <location>
        <begin position="18"/>
        <end position="23"/>
    </location>
    <ligand>
        <name>NAD(+)</name>
        <dbReference type="ChEBI" id="CHEBI:57540"/>
    </ligand>
</feature>
<dbReference type="Proteomes" id="UP000002139">
    <property type="component" value="Chromosome"/>
</dbReference>
<feature type="binding site" evidence="13">
    <location>
        <begin position="131"/>
        <end position="134"/>
    </location>
    <ligand>
        <name>NAD(+)</name>
        <dbReference type="ChEBI" id="CHEBI:57540"/>
    </ligand>
</feature>
<dbReference type="eggNOG" id="COG0289">
    <property type="taxonomic scope" value="Bacteria"/>
</dbReference>
<dbReference type="Gene3D" id="3.40.50.720">
    <property type="entry name" value="NAD(P)-binding Rossmann-like Domain"/>
    <property type="match status" value="1"/>
</dbReference>
<accession>A9FHA9</accession>
<feature type="binding site" evidence="13">
    <location>
        <position position="165"/>
    </location>
    <ligand>
        <name>(S)-2,3,4,5-tetrahydrodipicolinate</name>
        <dbReference type="ChEBI" id="CHEBI:16845"/>
    </ligand>
</feature>
<evidence type="ECO:0000256" key="7">
    <source>
        <dbReference type="ARBA" id="ARBA00023027"/>
    </source>
</evidence>
<dbReference type="InterPro" id="IPR022663">
    <property type="entry name" value="DapB_C"/>
</dbReference>
<evidence type="ECO:0000256" key="6">
    <source>
        <dbReference type="ARBA" id="ARBA00023002"/>
    </source>
</evidence>
<feature type="active site" description="Proton donor/acceptor" evidence="13">
    <location>
        <position position="164"/>
    </location>
</feature>
<evidence type="ECO:0000256" key="4">
    <source>
        <dbReference type="ARBA" id="ARBA00022857"/>
    </source>
</evidence>
<dbReference type="EMBL" id="AM746676">
    <property type="protein sequence ID" value="CAN98198.1"/>
    <property type="molecule type" value="Genomic_DNA"/>
</dbReference>
<feature type="active site" description="Proton donor" evidence="13">
    <location>
        <position position="168"/>
    </location>
</feature>
<proteinExistence type="inferred from homology"/>
<dbReference type="UniPathway" id="UPA00034">
    <property type="reaction ID" value="UER00018"/>
</dbReference>
<evidence type="ECO:0000256" key="1">
    <source>
        <dbReference type="ARBA" id="ARBA00006642"/>
    </source>
</evidence>
<dbReference type="GO" id="GO:0009089">
    <property type="term" value="P:lysine biosynthetic process via diaminopimelate"/>
    <property type="evidence" value="ECO:0007669"/>
    <property type="project" value="UniProtKB-UniRule"/>
</dbReference>
<comment type="similarity">
    <text evidence="1 13">Belongs to the DapB family.</text>
</comment>
<evidence type="ECO:0000313" key="17">
    <source>
        <dbReference type="Proteomes" id="UP000002139"/>
    </source>
</evidence>
<dbReference type="SUPFAM" id="SSF55347">
    <property type="entry name" value="Glyceraldehyde-3-phosphate dehydrogenase-like, C-terminal domain"/>
    <property type="match status" value="1"/>
</dbReference>
<dbReference type="STRING" id="448385.sce8028"/>
<keyword evidence="5 13" id="KW-0220">Diaminopimelate biosynthesis</keyword>
<feature type="domain" description="Dihydrodipicolinate reductase N-terminal" evidence="14">
    <location>
        <begin position="13"/>
        <end position="133"/>
    </location>
</feature>
<dbReference type="HAMAP" id="MF_00102">
    <property type="entry name" value="DapB"/>
    <property type="match status" value="1"/>
</dbReference>
<dbReference type="PANTHER" id="PTHR20836">
    <property type="entry name" value="DIHYDRODIPICOLINATE REDUCTASE"/>
    <property type="match status" value="1"/>
</dbReference>
<keyword evidence="7 13" id="KW-0520">NAD</keyword>
<dbReference type="InterPro" id="IPR036291">
    <property type="entry name" value="NAD(P)-bd_dom_sf"/>
</dbReference>
<evidence type="ECO:0000259" key="14">
    <source>
        <dbReference type="Pfam" id="PF01113"/>
    </source>
</evidence>
<dbReference type="SUPFAM" id="SSF51735">
    <property type="entry name" value="NAD(P)-binding Rossmann-fold domains"/>
    <property type="match status" value="1"/>
</dbReference>
<keyword evidence="8 13" id="KW-0457">Lysine biosynthesis</keyword>
<evidence type="ECO:0000256" key="5">
    <source>
        <dbReference type="ARBA" id="ARBA00022915"/>
    </source>
</evidence>